<dbReference type="InterPro" id="IPR050106">
    <property type="entry name" value="HistidinolP_aminotransfase"/>
</dbReference>
<dbReference type="InterPro" id="IPR015421">
    <property type="entry name" value="PyrdxlP-dep_Trfase_major"/>
</dbReference>
<dbReference type="GO" id="GO:0030170">
    <property type="term" value="F:pyridoxal phosphate binding"/>
    <property type="evidence" value="ECO:0007669"/>
    <property type="project" value="InterPro"/>
</dbReference>
<proteinExistence type="inferred from homology"/>
<evidence type="ECO:0000256" key="3">
    <source>
        <dbReference type="ARBA" id="ARBA00022679"/>
    </source>
</evidence>
<dbReference type="InterPro" id="IPR006311">
    <property type="entry name" value="TAT_signal"/>
</dbReference>
<dbReference type="RefSeq" id="WP_098143438.1">
    <property type="nucleotide sequence ID" value="NZ_PDDV01000013.1"/>
</dbReference>
<keyword evidence="2 6" id="KW-0032">Aminotransferase</keyword>
<dbReference type="PANTHER" id="PTHR43643:SF3">
    <property type="entry name" value="HISTIDINOL-PHOSPHATE AMINOTRANSFERASE"/>
    <property type="match status" value="1"/>
</dbReference>
<evidence type="ECO:0000256" key="2">
    <source>
        <dbReference type="ARBA" id="ARBA00022576"/>
    </source>
</evidence>
<evidence type="ECO:0000256" key="1">
    <source>
        <dbReference type="ARBA" id="ARBA00007970"/>
    </source>
</evidence>
<evidence type="ECO:0000313" key="7">
    <source>
        <dbReference type="Proteomes" id="UP000219788"/>
    </source>
</evidence>
<dbReference type="Proteomes" id="UP000219788">
    <property type="component" value="Unassembled WGS sequence"/>
</dbReference>
<gene>
    <name evidence="6" type="ORF">CRM76_18475</name>
</gene>
<reference evidence="7" key="1">
    <citation type="submission" date="2017-09" db="EMBL/GenBank/DDBJ databases">
        <title>FDA dAtabase for Regulatory Grade micrObial Sequences (FDA-ARGOS): Supporting development and validation of Infectious Disease Dx tests.</title>
        <authorList>
            <person name="Goldberg B."/>
            <person name="Campos J."/>
            <person name="Tallon L."/>
            <person name="Sadzewicz L."/>
            <person name="Ott S."/>
            <person name="Zhao X."/>
            <person name="Nagaraj S."/>
            <person name="Vavikolanu K."/>
            <person name="Aluvathingal J."/>
            <person name="Nadendla S."/>
            <person name="Geyer C."/>
            <person name="Sichtig H."/>
        </authorList>
    </citation>
    <scope>NUCLEOTIDE SEQUENCE [LARGE SCALE GENOMIC DNA]</scope>
    <source>
        <strain evidence="7">FDAARGOS_370</strain>
    </source>
</reference>
<dbReference type="PANTHER" id="PTHR43643">
    <property type="entry name" value="HISTIDINOL-PHOSPHATE AMINOTRANSFERASE 2"/>
    <property type="match status" value="1"/>
</dbReference>
<dbReference type="InterPro" id="IPR015422">
    <property type="entry name" value="PyrdxlP-dep_Trfase_small"/>
</dbReference>
<comment type="caution">
    <text evidence="6">The sequence shown here is derived from an EMBL/GenBank/DDBJ whole genome shotgun (WGS) entry which is preliminary data.</text>
</comment>
<dbReference type="OrthoDB" id="9813612at2"/>
<dbReference type="PROSITE" id="PS51318">
    <property type="entry name" value="TAT"/>
    <property type="match status" value="1"/>
</dbReference>
<evidence type="ECO:0000259" key="5">
    <source>
        <dbReference type="Pfam" id="PF00155"/>
    </source>
</evidence>
<dbReference type="Gene3D" id="3.40.640.10">
    <property type="entry name" value="Type I PLP-dependent aspartate aminotransferase-like (Major domain)"/>
    <property type="match status" value="1"/>
</dbReference>
<accession>A0A2A7U662</accession>
<sequence>MDRRTLLKSSVALFGALSLSGPLGLARAQATGERPLAAPDAAHPLALNFNENALGMSPQAQQAIVTALPGAFRYPDAAREALIAALAETLALTPAHISLGNGSSECIQAVLQSQALAAQRQGKTVQLVVPDPTFNYAELYLRPLGVEVVKVGLDAQLAFPLAEMQRRTRDFKGLSLVYLCNPNNPTATITPADQLAAWITQAPPDTFFVIDEAYAEFVSDPAFRSAIELVQAGHENLLVTRTFSKLYALAGLRIGYGVAQPAVAAQSEALMSLDNTNTAGAVAALASLQDRAFVAQSRKNTDLARQIVCAALDELQLPYLPSQANFIFHQVKGDAADYQARMKQHHILVGRPFPPLNNWNRLTLGTPQEMQQFVTQLHAFRRQGWV</sequence>
<dbReference type="Gene3D" id="3.90.1150.10">
    <property type="entry name" value="Aspartate Aminotransferase, domain 1"/>
    <property type="match status" value="1"/>
</dbReference>
<dbReference type="EMBL" id="PDDV01000013">
    <property type="protein sequence ID" value="PEH73771.1"/>
    <property type="molecule type" value="Genomic_DNA"/>
</dbReference>
<feature type="domain" description="Aminotransferase class I/classII large" evidence="5">
    <location>
        <begin position="45"/>
        <end position="376"/>
    </location>
</feature>
<dbReference type="AlphaFoldDB" id="A0A2A7U662"/>
<evidence type="ECO:0000256" key="4">
    <source>
        <dbReference type="ARBA" id="ARBA00022898"/>
    </source>
</evidence>
<dbReference type="CDD" id="cd00609">
    <property type="entry name" value="AAT_like"/>
    <property type="match status" value="1"/>
</dbReference>
<dbReference type="InterPro" id="IPR004839">
    <property type="entry name" value="Aminotransferase_I/II_large"/>
</dbReference>
<keyword evidence="3 6" id="KW-0808">Transferase</keyword>
<comment type="similarity">
    <text evidence="1">Belongs to the class-II pyridoxal-phosphate-dependent aminotransferase family. Histidinol-phosphate aminotransferase subfamily.</text>
</comment>
<dbReference type="SUPFAM" id="SSF53383">
    <property type="entry name" value="PLP-dependent transferases"/>
    <property type="match status" value="1"/>
</dbReference>
<keyword evidence="4" id="KW-0663">Pyridoxal phosphate</keyword>
<name>A0A2A7U662_EDWTA</name>
<dbReference type="Pfam" id="PF00155">
    <property type="entry name" value="Aminotran_1_2"/>
    <property type="match status" value="1"/>
</dbReference>
<evidence type="ECO:0000313" key="6">
    <source>
        <dbReference type="EMBL" id="PEH73771.1"/>
    </source>
</evidence>
<organism evidence="6 7">
    <name type="scientific">Edwardsiella tarda</name>
    <dbReference type="NCBI Taxonomy" id="636"/>
    <lineage>
        <taxon>Bacteria</taxon>
        <taxon>Pseudomonadati</taxon>
        <taxon>Pseudomonadota</taxon>
        <taxon>Gammaproteobacteria</taxon>
        <taxon>Enterobacterales</taxon>
        <taxon>Hafniaceae</taxon>
        <taxon>Edwardsiella</taxon>
    </lineage>
</organism>
<dbReference type="InterPro" id="IPR015424">
    <property type="entry name" value="PyrdxlP-dep_Trfase"/>
</dbReference>
<dbReference type="GO" id="GO:0008483">
    <property type="term" value="F:transaminase activity"/>
    <property type="evidence" value="ECO:0007669"/>
    <property type="project" value="UniProtKB-KW"/>
</dbReference>
<protein>
    <submittedName>
        <fullName evidence="6">Aminotransferase class I</fullName>
    </submittedName>
</protein>